<dbReference type="AlphaFoldDB" id="A0A6A5VVP7"/>
<keyword evidence="3" id="KW-1185">Reference proteome</keyword>
<reference evidence="2" key="1">
    <citation type="journal article" date="2020" name="Stud. Mycol.">
        <title>101 Dothideomycetes genomes: a test case for predicting lifestyles and emergence of pathogens.</title>
        <authorList>
            <person name="Haridas S."/>
            <person name="Albert R."/>
            <person name="Binder M."/>
            <person name="Bloem J."/>
            <person name="Labutti K."/>
            <person name="Salamov A."/>
            <person name="Andreopoulos B."/>
            <person name="Baker S."/>
            <person name="Barry K."/>
            <person name="Bills G."/>
            <person name="Bluhm B."/>
            <person name="Cannon C."/>
            <person name="Castanera R."/>
            <person name="Culley D."/>
            <person name="Daum C."/>
            <person name="Ezra D."/>
            <person name="Gonzalez J."/>
            <person name="Henrissat B."/>
            <person name="Kuo A."/>
            <person name="Liang C."/>
            <person name="Lipzen A."/>
            <person name="Lutzoni F."/>
            <person name="Magnuson J."/>
            <person name="Mondo S."/>
            <person name="Nolan M."/>
            <person name="Ohm R."/>
            <person name="Pangilinan J."/>
            <person name="Park H.-J."/>
            <person name="Ramirez L."/>
            <person name="Alfaro M."/>
            <person name="Sun H."/>
            <person name="Tritt A."/>
            <person name="Yoshinaga Y."/>
            <person name="Zwiers L.-H."/>
            <person name="Turgeon B."/>
            <person name="Goodwin S."/>
            <person name="Spatafora J."/>
            <person name="Crous P."/>
            <person name="Grigoriev I."/>
        </authorList>
    </citation>
    <scope>NUCLEOTIDE SEQUENCE</scope>
    <source>
        <strain evidence="2">CBS 123094</strain>
    </source>
</reference>
<name>A0A6A5VVP7_9PLEO</name>
<proteinExistence type="predicted"/>
<dbReference type="OrthoDB" id="4132046at2759"/>
<organism evidence="2 3">
    <name type="scientific">Amniculicola lignicola CBS 123094</name>
    <dbReference type="NCBI Taxonomy" id="1392246"/>
    <lineage>
        <taxon>Eukaryota</taxon>
        <taxon>Fungi</taxon>
        <taxon>Dikarya</taxon>
        <taxon>Ascomycota</taxon>
        <taxon>Pezizomycotina</taxon>
        <taxon>Dothideomycetes</taxon>
        <taxon>Pleosporomycetidae</taxon>
        <taxon>Pleosporales</taxon>
        <taxon>Amniculicolaceae</taxon>
        <taxon>Amniculicola</taxon>
    </lineage>
</organism>
<evidence type="ECO:0000313" key="2">
    <source>
        <dbReference type="EMBL" id="KAF1992937.1"/>
    </source>
</evidence>
<sequence length="244" mass="25645">MQYTTLLLAAVSATTAFASPYNYGGGHGGKNEVVVTLGSAKTVFSEHELGPHGKPAEGIHSWNTVSNINIQVGKGIAKQDLRCQALDSAGVPYVATRGDNVDITFADGGKGPWKFVKPNVHVAKVVCDPAFVKVAPSDLKLTVQLSGPDELATQTTFPPGVREAKAPIGSQGPYNSVTLTVGKLVAKQDYRCKVLTVTGRTIKVSRGDNKNKKTFGDGGKGAWTFSVPMEAEVGSIVCDPAFQA</sequence>
<keyword evidence="1" id="KW-0732">Signal</keyword>
<gene>
    <name evidence="2" type="ORF">P154DRAFT_528129</name>
</gene>
<protein>
    <recommendedName>
        <fullName evidence="4">Ubiquitin 3 binding protein But2 C-terminal domain-containing protein</fullName>
    </recommendedName>
</protein>
<accession>A0A6A5VVP7</accession>
<evidence type="ECO:0008006" key="4">
    <source>
        <dbReference type="Google" id="ProtNLM"/>
    </source>
</evidence>
<dbReference type="Proteomes" id="UP000799779">
    <property type="component" value="Unassembled WGS sequence"/>
</dbReference>
<feature type="signal peptide" evidence="1">
    <location>
        <begin position="1"/>
        <end position="18"/>
    </location>
</feature>
<evidence type="ECO:0000256" key="1">
    <source>
        <dbReference type="SAM" id="SignalP"/>
    </source>
</evidence>
<evidence type="ECO:0000313" key="3">
    <source>
        <dbReference type="Proteomes" id="UP000799779"/>
    </source>
</evidence>
<feature type="chain" id="PRO_5025361079" description="Ubiquitin 3 binding protein But2 C-terminal domain-containing protein" evidence="1">
    <location>
        <begin position="19"/>
        <end position="244"/>
    </location>
</feature>
<dbReference type="EMBL" id="ML977749">
    <property type="protein sequence ID" value="KAF1992937.1"/>
    <property type="molecule type" value="Genomic_DNA"/>
</dbReference>